<proteinExistence type="predicted"/>
<sequence length="232" mass="25750">MLTQPATHTIDLRLRTYAEVSIDIYTEPDVFICQSLSEPWKVSDGVSPATTVALRGWNVVIPALCTHYPLAELRVLRLTSKDPMHGAIDWTALSQLPSIREMEIEDSHWSAVAELSDCLGAPHSFPALETLVFNGIRWYRTHGLSFGTIQAHKDAIFPLLVAALAKRRTQGSPLKRLAILSARNLSDPWAGYREALEELEQQVEELVVHPHNLDDSDGATSSEIESDESADL</sequence>
<dbReference type="Proteomes" id="UP000008370">
    <property type="component" value="Unassembled WGS sequence"/>
</dbReference>
<dbReference type="GeneID" id="18917253"/>
<evidence type="ECO:0000256" key="1">
    <source>
        <dbReference type="SAM" id="MobiDB-lite"/>
    </source>
</evidence>
<dbReference type="RefSeq" id="XP_007397495.1">
    <property type="nucleotide sequence ID" value="XM_007397433.1"/>
</dbReference>
<evidence type="ECO:0000313" key="2">
    <source>
        <dbReference type="EMBL" id="EKM54818.1"/>
    </source>
</evidence>
<dbReference type="AlphaFoldDB" id="K5VTL4"/>
<protein>
    <recommendedName>
        <fullName evidence="4">F-box domain-containing protein</fullName>
    </recommendedName>
</protein>
<feature type="region of interest" description="Disordered" evidence="1">
    <location>
        <begin position="211"/>
        <end position="232"/>
    </location>
</feature>
<dbReference type="InParanoid" id="K5VTL4"/>
<gene>
    <name evidence="2" type="ORF">PHACADRAFT_258938</name>
</gene>
<dbReference type="EMBL" id="JH930473">
    <property type="protein sequence ID" value="EKM54818.1"/>
    <property type="molecule type" value="Genomic_DNA"/>
</dbReference>
<name>K5VTL4_PHACS</name>
<accession>K5VTL4</accession>
<dbReference type="HOGENOM" id="CLU_1195253_0_0_1"/>
<evidence type="ECO:0000313" key="3">
    <source>
        <dbReference type="Proteomes" id="UP000008370"/>
    </source>
</evidence>
<keyword evidence="3" id="KW-1185">Reference proteome</keyword>
<reference evidence="2 3" key="1">
    <citation type="journal article" date="2012" name="BMC Genomics">
        <title>Comparative genomics of the white-rot fungi, Phanerochaete carnosa and P. chrysosporium, to elucidate the genetic basis of the distinct wood types they colonize.</title>
        <authorList>
            <person name="Suzuki H."/>
            <person name="MacDonald J."/>
            <person name="Syed K."/>
            <person name="Salamov A."/>
            <person name="Hori C."/>
            <person name="Aerts A."/>
            <person name="Henrissat B."/>
            <person name="Wiebenga A."/>
            <person name="vanKuyk P.A."/>
            <person name="Barry K."/>
            <person name="Lindquist E."/>
            <person name="LaButti K."/>
            <person name="Lapidus A."/>
            <person name="Lucas S."/>
            <person name="Coutinho P."/>
            <person name="Gong Y."/>
            <person name="Samejima M."/>
            <person name="Mahadevan R."/>
            <person name="Abou-Zaid M."/>
            <person name="de Vries R.P."/>
            <person name="Igarashi K."/>
            <person name="Yadav J.S."/>
            <person name="Grigoriev I.V."/>
            <person name="Master E.R."/>
        </authorList>
    </citation>
    <scope>NUCLEOTIDE SEQUENCE [LARGE SCALE GENOMIC DNA]</scope>
    <source>
        <strain evidence="2 3">HHB-10118-sp</strain>
    </source>
</reference>
<dbReference type="KEGG" id="pco:PHACADRAFT_258938"/>
<organism evidence="2 3">
    <name type="scientific">Phanerochaete carnosa (strain HHB-10118-sp)</name>
    <name type="common">White-rot fungus</name>
    <name type="synonym">Peniophora carnosa</name>
    <dbReference type="NCBI Taxonomy" id="650164"/>
    <lineage>
        <taxon>Eukaryota</taxon>
        <taxon>Fungi</taxon>
        <taxon>Dikarya</taxon>
        <taxon>Basidiomycota</taxon>
        <taxon>Agaricomycotina</taxon>
        <taxon>Agaricomycetes</taxon>
        <taxon>Polyporales</taxon>
        <taxon>Phanerochaetaceae</taxon>
        <taxon>Phanerochaete</taxon>
    </lineage>
</organism>
<evidence type="ECO:0008006" key="4">
    <source>
        <dbReference type="Google" id="ProtNLM"/>
    </source>
</evidence>